<evidence type="ECO:0000313" key="2">
    <source>
        <dbReference type="Proteomes" id="UP001168877"/>
    </source>
</evidence>
<reference evidence="1" key="1">
    <citation type="journal article" date="2022" name="Plant J.">
        <title>Strategies of tolerance reflected in two North American maple genomes.</title>
        <authorList>
            <person name="McEvoy S.L."/>
            <person name="Sezen U.U."/>
            <person name="Trouern-Trend A."/>
            <person name="McMahon S.M."/>
            <person name="Schaberg P.G."/>
            <person name="Yang J."/>
            <person name="Wegrzyn J.L."/>
            <person name="Swenson N.G."/>
        </authorList>
    </citation>
    <scope>NUCLEOTIDE SEQUENCE</scope>
    <source>
        <strain evidence="1">NS2018</strain>
    </source>
</reference>
<sequence length="147" mass="15947">MEFPYKELFGTSLSDKVLPSNSSGNSPLNLFQSFENRSDLDIPPIPTHLNTHGGRNLLSRPTAVESSRPTATTSFRPDGVVSIRHAAATDIIPSQTTLNMATGHTQNTHPMVTRGKTGSLKPKVFLTQCSLPTSFLTEVEPKSVKLT</sequence>
<dbReference type="EMBL" id="JAUESC010000386">
    <property type="protein sequence ID" value="KAK0575834.1"/>
    <property type="molecule type" value="Genomic_DNA"/>
</dbReference>
<gene>
    <name evidence="1" type="ORF">LWI29_007945</name>
</gene>
<dbReference type="AlphaFoldDB" id="A0AA39RN76"/>
<proteinExistence type="predicted"/>
<reference evidence="1" key="2">
    <citation type="submission" date="2023-06" db="EMBL/GenBank/DDBJ databases">
        <authorList>
            <person name="Swenson N.G."/>
            <person name="Wegrzyn J.L."/>
            <person name="Mcevoy S.L."/>
        </authorList>
    </citation>
    <scope>NUCLEOTIDE SEQUENCE</scope>
    <source>
        <strain evidence="1">NS2018</strain>
        <tissue evidence="1">Leaf</tissue>
    </source>
</reference>
<keyword evidence="2" id="KW-1185">Reference proteome</keyword>
<dbReference type="Proteomes" id="UP001168877">
    <property type="component" value="Unassembled WGS sequence"/>
</dbReference>
<accession>A0AA39RN76</accession>
<comment type="caution">
    <text evidence="1">The sequence shown here is derived from an EMBL/GenBank/DDBJ whole genome shotgun (WGS) entry which is preliminary data.</text>
</comment>
<name>A0AA39RN76_ACESA</name>
<organism evidence="1 2">
    <name type="scientific">Acer saccharum</name>
    <name type="common">Sugar maple</name>
    <dbReference type="NCBI Taxonomy" id="4024"/>
    <lineage>
        <taxon>Eukaryota</taxon>
        <taxon>Viridiplantae</taxon>
        <taxon>Streptophyta</taxon>
        <taxon>Embryophyta</taxon>
        <taxon>Tracheophyta</taxon>
        <taxon>Spermatophyta</taxon>
        <taxon>Magnoliopsida</taxon>
        <taxon>eudicotyledons</taxon>
        <taxon>Gunneridae</taxon>
        <taxon>Pentapetalae</taxon>
        <taxon>rosids</taxon>
        <taxon>malvids</taxon>
        <taxon>Sapindales</taxon>
        <taxon>Sapindaceae</taxon>
        <taxon>Hippocastanoideae</taxon>
        <taxon>Acereae</taxon>
        <taxon>Acer</taxon>
    </lineage>
</organism>
<evidence type="ECO:0000313" key="1">
    <source>
        <dbReference type="EMBL" id="KAK0575834.1"/>
    </source>
</evidence>
<protein>
    <submittedName>
        <fullName evidence="1">Uncharacterized protein</fullName>
    </submittedName>
</protein>